<accession>A0ABQ2FPJ1</accession>
<keyword evidence="3" id="KW-1185">Reference proteome</keyword>
<reference evidence="3" key="1">
    <citation type="journal article" date="2019" name="Int. J. Syst. Evol. Microbiol.">
        <title>The Global Catalogue of Microorganisms (GCM) 10K type strain sequencing project: providing services to taxonomists for standard genome sequencing and annotation.</title>
        <authorList>
            <consortium name="The Broad Institute Genomics Platform"/>
            <consortium name="The Broad Institute Genome Sequencing Center for Infectious Disease"/>
            <person name="Wu L."/>
            <person name="Ma J."/>
        </authorList>
    </citation>
    <scope>NUCLEOTIDE SEQUENCE [LARGE SCALE GENOMIC DNA]</scope>
    <source>
        <strain evidence="3">JCM 19173</strain>
    </source>
</reference>
<sequence length="44" mass="5107">MNSPIQQYRPVMCADGHTHGQLDRIGGDNLKRTKDERGPHHWRP</sequence>
<evidence type="ECO:0000313" key="3">
    <source>
        <dbReference type="Proteomes" id="UP000604341"/>
    </source>
</evidence>
<comment type="caution">
    <text evidence="2">The sequence shown here is derived from an EMBL/GenBank/DDBJ whole genome shotgun (WGS) entry which is preliminary data.</text>
</comment>
<dbReference type="RefSeq" id="WP_229784802.1">
    <property type="nucleotide sequence ID" value="NZ_BMPE01000018.1"/>
</dbReference>
<dbReference type="InterPro" id="IPR018684">
    <property type="entry name" value="DUF2171"/>
</dbReference>
<dbReference type="Proteomes" id="UP000604341">
    <property type="component" value="Unassembled WGS sequence"/>
</dbReference>
<evidence type="ECO:0000256" key="1">
    <source>
        <dbReference type="SAM" id="MobiDB-lite"/>
    </source>
</evidence>
<proteinExistence type="predicted"/>
<protein>
    <submittedName>
        <fullName evidence="2">Uncharacterized protein</fullName>
    </submittedName>
</protein>
<name>A0ABQ2FPJ1_9DEIO</name>
<dbReference type="EMBL" id="BMPE01000018">
    <property type="protein sequence ID" value="GGL14301.1"/>
    <property type="molecule type" value="Genomic_DNA"/>
</dbReference>
<feature type="region of interest" description="Disordered" evidence="1">
    <location>
        <begin position="1"/>
        <end position="44"/>
    </location>
</feature>
<feature type="compositionally biased region" description="Basic and acidic residues" evidence="1">
    <location>
        <begin position="16"/>
        <end position="44"/>
    </location>
</feature>
<evidence type="ECO:0000313" key="2">
    <source>
        <dbReference type="EMBL" id="GGL14301.1"/>
    </source>
</evidence>
<gene>
    <name evidence="2" type="ORF">GCM10010844_36340</name>
</gene>
<dbReference type="Pfam" id="PF09939">
    <property type="entry name" value="DUF2171"/>
    <property type="match status" value="1"/>
</dbReference>
<organism evidence="2 3">
    <name type="scientific">Deinococcus radiotolerans</name>
    <dbReference type="NCBI Taxonomy" id="1309407"/>
    <lineage>
        <taxon>Bacteria</taxon>
        <taxon>Thermotogati</taxon>
        <taxon>Deinococcota</taxon>
        <taxon>Deinococci</taxon>
        <taxon>Deinococcales</taxon>
        <taxon>Deinococcaceae</taxon>
        <taxon>Deinococcus</taxon>
    </lineage>
</organism>